<dbReference type="Proteomes" id="UP000006898">
    <property type="component" value="Chromosome"/>
</dbReference>
<evidence type="ECO:0000313" key="3">
    <source>
        <dbReference type="Proteomes" id="UP000006898"/>
    </source>
</evidence>
<dbReference type="EMBL" id="FP565575">
    <property type="protein sequence ID" value="CBE67866.1"/>
    <property type="molecule type" value="Genomic_DNA"/>
</dbReference>
<sequence>MGLFCLFCIVWGYDMLAFVFTPPNKKGNHGRKAVRDGIGHRLPRYMRDVASTYQPLPSPFLCRYPVPPAHGRGTRGSAAGSPQSVTST</sequence>
<feature type="region of interest" description="Disordered" evidence="1">
    <location>
        <begin position="67"/>
        <end position="88"/>
    </location>
</feature>
<gene>
    <name evidence="2" type="ORF">DAMO_0803</name>
</gene>
<dbReference type="KEGG" id="mox:DAMO_0803"/>
<accession>D5MLK0</accession>
<evidence type="ECO:0000256" key="1">
    <source>
        <dbReference type="SAM" id="MobiDB-lite"/>
    </source>
</evidence>
<evidence type="ECO:0000313" key="2">
    <source>
        <dbReference type="EMBL" id="CBE67866.1"/>
    </source>
</evidence>
<dbReference type="AlphaFoldDB" id="D5MLK0"/>
<protein>
    <submittedName>
        <fullName evidence="2">Uncharacterized protein</fullName>
    </submittedName>
</protein>
<dbReference type="HOGENOM" id="CLU_2463353_0_0_0"/>
<dbReference type="STRING" id="671143.DAMO_0803"/>
<proteinExistence type="predicted"/>
<name>D5MLK0_METO1</name>
<organism evidence="2 3">
    <name type="scientific">Methylomirabilis oxygeniifera</name>
    <dbReference type="NCBI Taxonomy" id="671143"/>
    <lineage>
        <taxon>Bacteria</taxon>
        <taxon>Candidatus Methylomirabilota</taxon>
        <taxon>Candidatus Methylomirabilia</taxon>
        <taxon>Candidatus Methylomirabilales</taxon>
        <taxon>Candidatus Methylomirabilaceae</taxon>
        <taxon>Candidatus Methylomirabilis</taxon>
    </lineage>
</organism>
<reference evidence="2 3" key="1">
    <citation type="journal article" date="2010" name="Nature">
        <title>Nitrite-driven anaerobic methane oxidation by oxygenic bacteria.</title>
        <authorList>
            <person name="Ettwig K.F."/>
            <person name="Butler M.K."/>
            <person name="Le Paslier D."/>
            <person name="Pelletier E."/>
            <person name="Mangenot S."/>
            <person name="Kuypers M.M.M."/>
            <person name="Schreiber F."/>
            <person name="Dutilh B.E."/>
            <person name="Zedelius J."/>
            <person name="de Beer D."/>
            <person name="Gloerich J."/>
            <person name="Wessels H.J.C.T."/>
            <person name="van Allen T."/>
            <person name="Luesken F."/>
            <person name="Wu M."/>
            <person name="van de Pas-Schoonen K.T."/>
            <person name="Op den Camp H.J.M."/>
            <person name="Janssen-Megens E.M."/>
            <person name="Francoijs K-J."/>
            <person name="Stunnenberg H."/>
            <person name="Weissenbach J."/>
            <person name="Jetten M.S.M."/>
            <person name="Strous M."/>
        </authorList>
    </citation>
    <scope>NUCLEOTIDE SEQUENCE [LARGE SCALE GENOMIC DNA]</scope>
</reference>